<evidence type="ECO:0000256" key="4">
    <source>
        <dbReference type="ARBA" id="ARBA00023136"/>
    </source>
</evidence>
<dbReference type="InterPro" id="IPR009078">
    <property type="entry name" value="Ferritin-like_SF"/>
</dbReference>
<proteinExistence type="predicted"/>
<dbReference type="Pfam" id="PF01988">
    <property type="entry name" value="VIT1"/>
    <property type="match status" value="1"/>
</dbReference>
<accession>A0A0K8PAC9</accession>
<name>A0A0K8PAC9_9CHLR</name>
<keyword evidence="4 5" id="KW-0472">Membrane</keyword>
<dbReference type="RefSeq" id="WP_062278171.1">
    <property type="nucleotide sequence ID" value="NZ_DF968180.1"/>
</dbReference>
<dbReference type="Proteomes" id="UP000053370">
    <property type="component" value="Unassembled WGS sequence"/>
</dbReference>
<dbReference type="OrthoDB" id="9781287at2"/>
<dbReference type="GO" id="GO:0030026">
    <property type="term" value="P:intracellular manganese ion homeostasis"/>
    <property type="evidence" value="ECO:0007669"/>
    <property type="project" value="InterPro"/>
</dbReference>
<keyword evidence="7" id="KW-1185">Reference proteome</keyword>
<dbReference type="EMBL" id="DF968180">
    <property type="protein sequence ID" value="GAP39596.1"/>
    <property type="molecule type" value="Genomic_DNA"/>
</dbReference>
<sequence>MDDRQFMEYLKFMQVNEIREKLICEGIAKSVKNKQDKETLLHIARQEQVHYDLFKKLTKQDVRPNMFSVYWYILMGKILGYTFAVKLMEIHLLSHETEKKTRKQLMLEEGNQELFRRHPEFEKLFAEEVEHELKMIQMIDEEKLKYVGSMVLGLNDALVEFSGSLAGWSFAMQSNRMITLAGLITGISATLSMASSEYLSAKNEGREDALKSSGYTGIAYLFTVVALLLPYILLPDHQFLSALIIMLAIVILIIAGFNYYISVARNEKFSTKFREMILVSLSVAGVSFLIGLLVKKILGIDI</sequence>
<evidence type="ECO:0000256" key="3">
    <source>
        <dbReference type="ARBA" id="ARBA00022989"/>
    </source>
</evidence>
<evidence type="ECO:0000313" key="7">
    <source>
        <dbReference type="Proteomes" id="UP000053370"/>
    </source>
</evidence>
<evidence type="ECO:0000256" key="2">
    <source>
        <dbReference type="ARBA" id="ARBA00022692"/>
    </source>
</evidence>
<dbReference type="CDD" id="cd02431">
    <property type="entry name" value="Ferritin_CCC1_C"/>
    <property type="match status" value="1"/>
</dbReference>
<feature type="transmembrane region" description="Helical" evidence="5">
    <location>
        <begin position="273"/>
        <end position="294"/>
    </location>
</feature>
<evidence type="ECO:0000256" key="5">
    <source>
        <dbReference type="SAM" id="Phobius"/>
    </source>
</evidence>
<dbReference type="AlphaFoldDB" id="A0A0K8PAC9"/>
<dbReference type="STRING" id="1678840.ATC1_12127"/>
<evidence type="ECO:0000256" key="1">
    <source>
        <dbReference type="ARBA" id="ARBA00004127"/>
    </source>
</evidence>
<dbReference type="GO" id="GO:0005384">
    <property type="term" value="F:manganese ion transmembrane transporter activity"/>
    <property type="evidence" value="ECO:0007669"/>
    <property type="project" value="InterPro"/>
</dbReference>
<reference evidence="6" key="1">
    <citation type="journal article" date="2015" name="Genome Announc.">
        <title>Draft Genome Sequence of Anaerolineae Strain TC1, a Novel Isolate from a Methanogenic Wastewater Treatment System.</title>
        <authorList>
            <person name="Matsuura N."/>
            <person name="Tourlousse D.M."/>
            <person name="Sun L."/>
            <person name="Toyonaga M."/>
            <person name="Kuroda K."/>
            <person name="Ohashi A."/>
            <person name="Cruz R."/>
            <person name="Yamaguchi T."/>
            <person name="Sekiguchi Y."/>
        </authorList>
    </citation>
    <scope>NUCLEOTIDE SEQUENCE [LARGE SCALE GENOMIC DNA]</scope>
    <source>
        <strain evidence="6">TC1</strain>
    </source>
</reference>
<dbReference type="InterPro" id="IPR008217">
    <property type="entry name" value="Ccc1_fam"/>
</dbReference>
<protein>
    <submittedName>
        <fullName evidence="6">Predicted Fe2+/Mn2+ transporter, VIT1/CCC1 family</fullName>
    </submittedName>
</protein>
<comment type="subcellular location">
    <subcellularLocation>
        <location evidence="1">Endomembrane system</location>
        <topology evidence="1">Multi-pass membrane protein</topology>
    </subcellularLocation>
</comment>
<evidence type="ECO:0000313" key="6">
    <source>
        <dbReference type="EMBL" id="GAP39596.1"/>
    </source>
</evidence>
<gene>
    <name evidence="6" type="ORF">ATC1_12127</name>
</gene>
<feature type="transmembrane region" description="Helical" evidence="5">
    <location>
        <begin position="239"/>
        <end position="261"/>
    </location>
</feature>
<feature type="transmembrane region" description="Helical" evidence="5">
    <location>
        <begin position="69"/>
        <end position="93"/>
    </location>
</feature>
<keyword evidence="2 5" id="KW-0812">Transmembrane</keyword>
<organism evidence="6">
    <name type="scientific">Flexilinea flocculi</name>
    <dbReference type="NCBI Taxonomy" id="1678840"/>
    <lineage>
        <taxon>Bacteria</taxon>
        <taxon>Bacillati</taxon>
        <taxon>Chloroflexota</taxon>
        <taxon>Anaerolineae</taxon>
        <taxon>Anaerolineales</taxon>
        <taxon>Anaerolineaceae</taxon>
        <taxon>Flexilinea</taxon>
    </lineage>
</organism>
<dbReference type="Pfam" id="PF03232">
    <property type="entry name" value="COQ7"/>
    <property type="match status" value="1"/>
</dbReference>
<dbReference type="GO" id="GO:0012505">
    <property type="term" value="C:endomembrane system"/>
    <property type="evidence" value="ECO:0007669"/>
    <property type="project" value="UniProtKB-SubCell"/>
</dbReference>
<keyword evidence="3 5" id="KW-1133">Transmembrane helix</keyword>
<feature type="transmembrane region" description="Helical" evidence="5">
    <location>
        <begin position="215"/>
        <end position="233"/>
    </location>
</feature>
<dbReference type="PATRIC" id="fig|1678840.3.peg.653"/>
<dbReference type="SUPFAM" id="SSF47240">
    <property type="entry name" value="Ferritin-like"/>
    <property type="match status" value="1"/>
</dbReference>
<feature type="transmembrane region" description="Helical" evidence="5">
    <location>
        <begin position="177"/>
        <end position="194"/>
    </location>
</feature>